<dbReference type="SUPFAM" id="SSF52374">
    <property type="entry name" value="Nucleotidylyl transferase"/>
    <property type="match status" value="1"/>
</dbReference>
<dbReference type="InterPro" id="IPR042176">
    <property type="entry name" value="Pantoate_ligase_C"/>
</dbReference>
<keyword evidence="2" id="KW-0547">Nucleotide-binding</keyword>
<dbReference type="AlphaFoldDB" id="A0ABD2ZE89"/>
<evidence type="ECO:0000313" key="5">
    <source>
        <dbReference type="Proteomes" id="UP001630127"/>
    </source>
</evidence>
<dbReference type="GO" id="GO:0016874">
    <property type="term" value="F:ligase activity"/>
    <property type="evidence" value="ECO:0007669"/>
    <property type="project" value="UniProtKB-KW"/>
</dbReference>
<protein>
    <recommendedName>
        <fullName evidence="6">Pantoate-beta-alanine ligase</fullName>
    </recommendedName>
</protein>
<evidence type="ECO:0000256" key="3">
    <source>
        <dbReference type="ARBA" id="ARBA00022840"/>
    </source>
</evidence>
<evidence type="ECO:0000256" key="1">
    <source>
        <dbReference type="ARBA" id="ARBA00022598"/>
    </source>
</evidence>
<dbReference type="Proteomes" id="UP001630127">
    <property type="component" value="Unassembled WGS sequence"/>
</dbReference>
<sequence>MECPDINTVRSSCYSAGIVDKSLSEAKVAAEKGQINCRELRNSAIQAIQEASGVIDYAEVRYHAYHSHCTPRSLEAVEEIKRPVVFCVAAWFGKVRLIDNMEIGP</sequence>
<keyword evidence="5" id="KW-1185">Reference proteome</keyword>
<evidence type="ECO:0008006" key="6">
    <source>
        <dbReference type="Google" id="ProtNLM"/>
    </source>
</evidence>
<dbReference type="Gene3D" id="3.30.1300.10">
    <property type="entry name" value="Pantoate-beta-alanine ligase, C-terminal domain"/>
    <property type="match status" value="1"/>
</dbReference>
<dbReference type="Pfam" id="PF02569">
    <property type="entry name" value="Pantoate_ligase"/>
    <property type="match status" value="1"/>
</dbReference>
<evidence type="ECO:0000256" key="2">
    <source>
        <dbReference type="ARBA" id="ARBA00022741"/>
    </source>
</evidence>
<dbReference type="InterPro" id="IPR003721">
    <property type="entry name" value="Pantoate_ligase"/>
</dbReference>
<name>A0ABD2ZE89_9GENT</name>
<evidence type="ECO:0000313" key="4">
    <source>
        <dbReference type="EMBL" id="KAL3517784.1"/>
    </source>
</evidence>
<keyword evidence="1" id="KW-0436">Ligase</keyword>
<dbReference type="GO" id="GO:0044281">
    <property type="term" value="P:small molecule metabolic process"/>
    <property type="evidence" value="ECO:0007669"/>
    <property type="project" value="UniProtKB-ARBA"/>
</dbReference>
<gene>
    <name evidence="4" type="ORF">ACH5RR_020373</name>
</gene>
<keyword evidence="3" id="KW-0067">ATP-binding</keyword>
<reference evidence="4 5" key="1">
    <citation type="submission" date="2024-11" db="EMBL/GenBank/DDBJ databases">
        <title>A near-complete genome assembly of Cinchona calisaya.</title>
        <authorList>
            <person name="Lian D.C."/>
            <person name="Zhao X.W."/>
            <person name="Wei L."/>
        </authorList>
    </citation>
    <scope>NUCLEOTIDE SEQUENCE [LARGE SCALE GENOMIC DNA]</scope>
    <source>
        <tissue evidence="4">Nenye</tissue>
    </source>
</reference>
<comment type="caution">
    <text evidence="4">The sequence shown here is derived from an EMBL/GenBank/DDBJ whole genome shotgun (WGS) entry which is preliminary data.</text>
</comment>
<accession>A0ABD2ZE89</accession>
<dbReference type="PANTHER" id="PTHR21299:SF1">
    <property type="entry name" value="PANTOATE--BETA-ALANINE LIGASE"/>
    <property type="match status" value="1"/>
</dbReference>
<dbReference type="EMBL" id="JBJUIK010000009">
    <property type="protein sequence ID" value="KAL3517784.1"/>
    <property type="molecule type" value="Genomic_DNA"/>
</dbReference>
<dbReference type="GO" id="GO:0005524">
    <property type="term" value="F:ATP binding"/>
    <property type="evidence" value="ECO:0007669"/>
    <property type="project" value="UniProtKB-KW"/>
</dbReference>
<organism evidence="4 5">
    <name type="scientific">Cinchona calisaya</name>
    <dbReference type="NCBI Taxonomy" id="153742"/>
    <lineage>
        <taxon>Eukaryota</taxon>
        <taxon>Viridiplantae</taxon>
        <taxon>Streptophyta</taxon>
        <taxon>Embryophyta</taxon>
        <taxon>Tracheophyta</taxon>
        <taxon>Spermatophyta</taxon>
        <taxon>Magnoliopsida</taxon>
        <taxon>eudicotyledons</taxon>
        <taxon>Gunneridae</taxon>
        <taxon>Pentapetalae</taxon>
        <taxon>asterids</taxon>
        <taxon>lamiids</taxon>
        <taxon>Gentianales</taxon>
        <taxon>Rubiaceae</taxon>
        <taxon>Cinchonoideae</taxon>
        <taxon>Cinchoneae</taxon>
        <taxon>Cinchona</taxon>
    </lineage>
</organism>
<dbReference type="PANTHER" id="PTHR21299">
    <property type="entry name" value="CYTIDYLATE KINASE/PANTOATE-BETA-ALANINE LIGASE"/>
    <property type="match status" value="1"/>
</dbReference>
<proteinExistence type="predicted"/>